<dbReference type="InterPro" id="IPR046452">
    <property type="entry name" value="HgmA_N"/>
</dbReference>
<keyword evidence="5" id="KW-0560">Oxidoreductase</keyword>
<evidence type="ECO:0000313" key="8">
    <source>
        <dbReference type="EMBL" id="SVA17696.1"/>
    </source>
</evidence>
<gene>
    <name evidence="8" type="ORF">METZ01_LOCUS70550</name>
</gene>
<feature type="domain" description="Homogentisate 1,2-dioxygenase N-terminal" evidence="7">
    <location>
        <begin position="96"/>
        <end position="247"/>
    </location>
</feature>
<keyword evidence="6" id="KW-0408">Iron</keyword>
<organism evidence="8">
    <name type="scientific">marine metagenome</name>
    <dbReference type="NCBI Taxonomy" id="408172"/>
    <lineage>
        <taxon>unclassified sequences</taxon>
        <taxon>metagenomes</taxon>
        <taxon>ecological metagenomes</taxon>
    </lineage>
</organism>
<dbReference type="CDD" id="cd02208">
    <property type="entry name" value="cupin_RmlC-like"/>
    <property type="match status" value="1"/>
</dbReference>
<dbReference type="Pfam" id="PF20510">
    <property type="entry name" value="HgmA_N"/>
    <property type="match status" value="1"/>
</dbReference>
<comment type="cofactor">
    <cofactor evidence="1">
        <name>Fe cation</name>
        <dbReference type="ChEBI" id="CHEBI:24875"/>
    </cofactor>
</comment>
<evidence type="ECO:0000256" key="2">
    <source>
        <dbReference type="ARBA" id="ARBA00007757"/>
    </source>
</evidence>
<dbReference type="GO" id="GO:0005737">
    <property type="term" value="C:cytoplasm"/>
    <property type="evidence" value="ECO:0007669"/>
    <property type="project" value="TreeGrafter"/>
</dbReference>
<reference evidence="8" key="1">
    <citation type="submission" date="2018-05" db="EMBL/GenBank/DDBJ databases">
        <authorList>
            <person name="Lanie J.A."/>
            <person name="Ng W.-L."/>
            <person name="Kazmierczak K.M."/>
            <person name="Andrzejewski T.M."/>
            <person name="Davidsen T.M."/>
            <person name="Wayne K.J."/>
            <person name="Tettelin H."/>
            <person name="Glass J.I."/>
            <person name="Rusch D."/>
            <person name="Podicherti R."/>
            <person name="Tsui H.-C.T."/>
            <person name="Winkler M.E."/>
        </authorList>
    </citation>
    <scope>NUCLEOTIDE SEQUENCE</scope>
</reference>
<dbReference type="GO" id="GO:0046872">
    <property type="term" value="F:metal ion binding"/>
    <property type="evidence" value="ECO:0007669"/>
    <property type="project" value="UniProtKB-KW"/>
</dbReference>
<protein>
    <recommendedName>
        <fullName evidence="7">Homogentisate 1,2-dioxygenase N-terminal domain-containing protein</fullName>
    </recommendedName>
</protein>
<keyword evidence="3" id="KW-0479">Metal-binding</keyword>
<dbReference type="Gene3D" id="2.60.120.10">
    <property type="entry name" value="Jelly Rolls"/>
    <property type="match status" value="1"/>
</dbReference>
<dbReference type="InterPro" id="IPR011051">
    <property type="entry name" value="RmlC_Cupin_sf"/>
</dbReference>
<evidence type="ECO:0000256" key="3">
    <source>
        <dbReference type="ARBA" id="ARBA00022723"/>
    </source>
</evidence>
<dbReference type="AlphaFoldDB" id="A0A381TNP4"/>
<dbReference type="GO" id="GO:0006570">
    <property type="term" value="P:tyrosine metabolic process"/>
    <property type="evidence" value="ECO:0007669"/>
    <property type="project" value="InterPro"/>
</dbReference>
<dbReference type="GO" id="GO:0006559">
    <property type="term" value="P:L-phenylalanine catabolic process"/>
    <property type="evidence" value="ECO:0007669"/>
    <property type="project" value="InterPro"/>
</dbReference>
<feature type="non-terminal residue" evidence="8">
    <location>
        <position position="1"/>
    </location>
</feature>
<dbReference type="PANTHER" id="PTHR11056">
    <property type="entry name" value="HOMOGENTISATE 1,2-DIOXYGENASE"/>
    <property type="match status" value="1"/>
</dbReference>
<evidence type="ECO:0000256" key="1">
    <source>
        <dbReference type="ARBA" id="ARBA00001962"/>
    </source>
</evidence>
<comment type="similarity">
    <text evidence="2">Belongs to the homogentisate dioxygenase family.</text>
</comment>
<evidence type="ECO:0000259" key="7">
    <source>
        <dbReference type="Pfam" id="PF20510"/>
    </source>
</evidence>
<proteinExistence type="inferred from homology"/>
<dbReference type="GO" id="GO:0004411">
    <property type="term" value="F:homogentisate 1,2-dioxygenase activity"/>
    <property type="evidence" value="ECO:0007669"/>
    <property type="project" value="InterPro"/>
</dbReference>
<dbReference type="InterPro" id="IPR005708">
    <property type="entry name" value="Homogentis_dOase"/>
</dbReference>
<evidence type="ECO:0000256" key="6">
    <source>
        <dbReference type="ARBA" id="ARBA00023004"/>
    </source>
</evidence>
<name>A0A381TNP4_9ZZZZ</name>
<dbReference type="PANTHER" id="PTHR11056:SF0">
    <property type="entry name" value="HOMOGENTISATE 1,2-DIOXYGENASE"/>
    <property type="match status" value="1"/>
</dbReference>
<accession>A0A381TNP4</accession>
<keyword evidence="4" id="KW-0223">Dioxygenase</keyword>
<evidence type="ECO:0000256" key="4">
    <source>
        <dbReference type="ARBA" id="ARBA00022964"/>
    </source>
</evidence>
<dbReference type="EMBL" id="UINC01004903">
    <property type="protein sequence ID" value="SVA17696.1"/>
    <property type="molecule type" value="Genomic_DNA"/>
</dbReference>
<sequence length="380" mass="43950">VPFYQIRGQIPEKRHIQFPDESGNIYWEELISREGFSWIYSNVYHINPPTTISKVGKFRQISLISWKEEHRHHHLFTHNLDSSGDAISARIPLFFNSDVTIYKAHVNSSMDIYYRNGHHDEVIFIHEGKGFLHSNFGRLDLGPGDYTIIPRGVIWQLEINEPMKQIIIETSGPVETPSRYRNRHGQLLENAPFSERDIRTPDYIKPKTDGPVNIQVRLQDGYQSYRYRTHPFDIVGWDGYFFPWVFNINDFMPITGKIHQPPPVHQVFQAPGLVICNFVPRLYDYHPHAVPAPYAHSNVDSDEILYYIEGNFMSRKGVEEGSITFHPGGLPHGPQPGKIKESLGAKETNELAVMIDTFKPLYITTQAKKVDDSDYPYSWL</sequence>
<evidence type="ECO:0000256" key="5">
    <source>
        <dbReference type="ARBA" id="ARBA00023002"/>
    </source>
</evidence>
<dbReference type="InterPro" id="IPR014710">
    <property type="entry name" value="RmlC-like_jellyroll"/>
</dbReference>
<dbReference type="SUPFAM" id="SSF51182">
    <property type="entry name" value="RmlC-like cupins"/>
    <property type="match status" value="1"/>
</dbReference>